<evidence type="ECO:0000313" key="2">
    <source>
        <dbReference type="Proteomes" id="UP000271098"/>
    </source>
</evidence>
<dbReference type="WBParaSite" id="GPUH_0001966201-mRNA-1">
    <property type="protein sequence ID" value="GPUH_0001966201-mRNA-1"/>
    <property type="gene ID" value="GPUH_0001966201"/>
</dbReference>
<sequence length="208" mass="23713">MFYKVVGEEFGENLRQSLLRGDSVEHLMHFPDLLEVYWAADVDSDRPNVIAKEQIIWTIAKLIATLSSRLVYGKMGSLVQDCIIRLAELLDLPTRLSILQHGTFDKTISDFDEVLVALWLTVLKLITSAETHVKNKAILIAQRLLSMDLCNALFADLLIDVFVAVERWLYGLSAAYVGEDELCLREALETCERTFGDALRKYFSIFFF</sequence>
<evidence type="ECO:0000313" key="1">
    <source>
        <dbReference type="EMBL" id="VDN34260.1"/>
    </source>
</evidence>
<evidence type="ECO:0000313" key="3">
    <source>
        <dbReference type="WBParaSite" id="GPUH_0001966201-mRNA-1"/>
    </source>
</evidence>
<proteinExistence type="predicted"/>
<dbReference type="OrthoDB" id="5825958at2759"/>
<protein>
    <submittedName>
        <fullName evidence="3">PI3K/PI4K domain-containing protein</fullName>
    </submittedName>
</protein>
<reference evidence="1 2" key="2">
    <citation type="submission" date="2018-11" db="EMBL/GenBank/DDBJ databases">
        <authorList>
            <consortium name="Pathogen Informatics"/>
        </authorList>
    </citation>
    <scope>NUCLEOTIDE SEQUENCE [LARGE SCALE GENOMIC DNA]</scope>
</reference>
<organism evidence="3">
    <name type="scientific">Gongylonema pulchrum</name>
    <dbReference type="NCBI Taxonomy" id="637853"/>
    <lineage>
        <taxon>Eukaryota</taxon>
        <taxon>Metazoa</taxon>
        <taxon>Ecdysozoa</taxon>
        <taxon>Nematoda</taxon>
        <taxon>Chromadorea</taxon>
        <taxon>Rhabditida</taxon>
        <taxon>Spirurina</taxon>
        <taxon>Spiruromorpha</taxon>
        <taxon>Spiruroidea</taxon>
        <taxon>Gongylonematidae</taxon>
        <taxon>Gongylonema</taxon>
    </lineage>
</organism>
<dbReference type="AlphaFoldDB" id="A0A183EF96"/>
<dbReference type="Proteomes" id="UP000271098">
    <property type="component" value="Unassembled WGS sequence"/>
</dbReference>
<reference evidence="3" key="1">
    <citation type="submission" date="2016-06" db="UniProtKB">
        <authorList>
            <consortium name="WormBaseParasite"/>
        </authorList>
    </citation>
    <scope>IDENTIFICATION</scope>
</reference>
<name>A0A183EF96_9BILA</name>
<gene>
    <name evidence="1" type="ORF">GPUH_LOCUS19637</name>
</gene>
<dbReference type="EMBL" id="UYRT01088874">
    <property type="protein sequence ID" value="VDN34260.1"/>
    <property type="molecule type" value="Genomic_DNA"/>
</dbReference>
<keyword evidence="2" id="KW-1185">Reference proteome</keyword>
<accession>A0A183EF96</accession>